<dbReference type="InterPro" id="IPR025668">
    <property type="entry name" value="Tnp_DDE_dom"/>
</dbReference>
<dbReference type="NCBIfam" id="NF033551">
    <property type="entry name" value="transpos_IS1182"/>
    <property type="match status" value="1"/>
</dbReference>
<dbReference type="STRING" id="370622.LA66_15215"/>
<reference evidence="4 5" key="1">
    <citation type="submission" date="2014-09" db="EMBL/GenBank/DDBJ databases">
        <title>Isolation and characterization of Aurantimonas altamirensis ON-56566 from clinical sample following a dog bite.</title>
        <authorList>
            <person name="Eshaghi A."/>
            <person name="Li A."/>
            <person name="Shahinas D."/>
            <person name="Bahn P."/>
            <person name="Kus J.V."/>
            <person name="Patel S.N."/>
        </authorList>
    </citation>
    <scope>NUCLEOTIDE SEQUENCE [LARGE SCALE GENOMIC DNA]</scope>
    <source>
        <strain evidence="4 5">ON-56566</strain>
    </source>
</reference>
<organism evidence="4 5">
    <name type="scientific">Aureimonas altamirensis</name>
    <dbReference type="NCBI Taxonomy" id="370622"/>
    <lineage>
        <taxon>Bacteria</taxon>
        <taxon>Pseudomonadati</taxon>
        <taxon>Pseudomonadota</taxon>
        <taxon>Alphaproteobacteria</taxon>
        <taxon>Hyphomicrobiales</taxon>
        <taxon>Aurantimonadaceae</taxon>
        <taxon>Aureimonas</taxon>
    </lineage>
</organism>
<dbReference type="Pfam" id="PF13751">
    <property type="entry name" value="DDE_Tnp_1_6"/>
    <property type="match status" value="1"/>
</dbReference>
<evidence type="ECO:0000259" key="2">
    <source>
        <dbReference type="Pfam" id="PF05598"/>
    </source>
</evidence>
<evidence type="ECO:0000313" key="5">
    <source>
        <dbReference type="Proteomes" id="UP000030826"/>
    </source>
</evidence>
<dbReference type="Pfam" id="PF05598">
    <property type="entry name" value="DUF772"/>
    <property type="match status" value="1"/>
</dbReference>
<comment type="caution">
    <text evidence="4">The sequence shown here is derived from an EMBL/GenBank/DDBJ whole genome shotgun (WGS) entry which is preliminary data.</text>
</comment>
<feature type="domain" description="Transposase DDE" evidence="3">
    <location>
        <begin position="348"/>
        <end position="457"/>
    </location>
</feature>
<name>A0A0B1Q4U4_9HYPH</name>
<proteinExistence type="predicted"/>
<dbReference type="InterPro" id="IPR008490">
    <property type="entry name" value="Transposase_InsH_N"/>
</dbReference>
<dbReference type="InterPro" id="IPR047629">
    <property type="entry name" value="IS1182_transpos"/>
</dbReference>
<accession>A0A0B1Q4U4</accession>
<dbReference type="Proteomes" id="UP000030826">
    <property type="component" value="Unassembled WGS sequence"/>
</dbReference>
<dbReference type="AlphaFoldDB" id="A0A0B1Q4U4"/>
<evidence type="ECO:0000259" key="3">
    <source>
        <dbReference type="Pfam" id="PF13751"/>
    </source>
</evidence>
<protein>
    <submittedName>
        <fullName evidence="4">Transposase</fullName>
    </submittedName>
</protein>
<dbReference type="EMBL" id="JRFJ01000004">
    <property type="protein sequence ID" value="KHJ53927.1"/>
    <property type="molecule type" value="Genomic_DNA"/>
</dbReference>
<dbReference type="RefSeq" id="WP_039194741.1">
    <property type="nucleotide sequence ID" value="NZ_BBWQ01000022.1"/>
</dbReference>
<keyword evidence="1" id="KW-0175">Coiled coil</keyword>
<dbReference type="OrthoDB" id="9774608at2"/>
<feature type="coiled-coil region" evidence="1">
    <location>
        <begin position="197"/>
        <end position="224"/>
    </location>
</feature>
<dbReference type="PANTHER" id="PTHR33408:SF2">
    <property type="entry name" value="TRANSPOSASE DDE DOMAIN-CONTAINING PROTEIN"/>
    <property type="match status" value="1"/>
</dbReference>
<sequence>MSFIEGIARDQANLLPPCVDDYVGPDALVRVVDAFVDSLDMIELGFTRAIAASTGRPGYHPSDMLRLYIWGYLNQARSSRHLERSCKRDLEAMWLMRQLAPDYRTIAAFRHDYPDAIVAASAAFVLFCREQNLVGGRSVALDGTKMRAVASPKNIAGAERLARDIAHTEKEIAYYLDRLDIIDETVARGFDDQPLHREGFKSAIASLQRRKDRLARRQQELDRRVEKVLVFGEPEAKPMGYAHAPKLPSYNLQSVVDVASGLIVHHDVYNDANDSHLLHPMSVAAKAVLEVDQLQVLTDGGYSNAEEVARCERENIEVAAPIKRGAMNSEHFRPVQFLYDEDSDTVRCPGGQTLRPSGIHTRNRAMRYRTSACATCALKPRCTPGAQRTIHRLVDQGALDRMEARIHANPSLMTIRRCTVEHPFGTIKRMSGGGRFLTRGLRAVKAEAALSILAFNILHAANTFGTRVVTPS</sequence>
<feature type="domain" description="Transposase InsH N-terminal" evidence="2">
    <location>
        <begin position="19"/>
        <end position="111"/>
    </location>
</feature>
<gene>
    <name evidence="4" type="ORF">LA66_15215</name>
</gene>
<evidence type="ECO:0000256" key="1">
    <source>
        <dbReference type="SAM" id="Coils"/>
    </source>
</evidence>
<dbReference type="PANTHER" id="PTHR33408">
    <property type="entry name" value="TRANSPOSASE"/>
    <property type="match status" value="1"/>
</dbReference>
<evidence type="ECO:0000313" key="4">
    <source>
        <dbReference type="EMBL" id="KHJ53927.1"/>
    </source>
</evidence>